<comment type="caution">
    <text evidence="2">The sequence shown here is derived from an EMBL/GenBank/DDBJ whole genome shotgun (WGS) entry which is preliminary data.</text>
</comment>
<dbReference type="PROSITE" id="PS00018">
    <property type="entry name" value="EF_HAND_1"/>
    <property type="match status" value="2"/>
</dbReference>
<keyword evidence="3" id="KW-1185">Reference proteome</keyword>
<feature type="domain" description="EF-hand" evidence="1">
    <location>
        <begin position="132"/>
        <end position="167"/>
    </location>
</feature>
<gene>
    <name evidence="2" type="ORF">Nans01_43460</name>
</gene>
<dbReference type="SUPFAM" id="SSF47473">
    <property type="entry name" value="EF-hand"/>
    <property type="match status" value="1"/>
</dbReference>
<dbReference type="SMART" id="SM00054">
    <property type="entry name" value="EFh"/>
    <property type="match status" value="3"/>
</dbReference>
<dbReference type="PROSITE" id="PS50222">
    <property type="entry name" value="EF_HAND_2"/>
    <property type="match status" value="2"/>
</dbReference>
<protein>
    <submittedName>
        <fullName evidence="2">Calcium-binding protein</fullName>
    </submittedName>
</protein>
<dbReference type="GO" id="GO:0005509">
    <property type="term" value="F:calcium ion binding"/>
    <property type="evidence" value="ECO:0007669"/>
    <property type="project" value="InterPro"/>
</dbReference>
<evidence type="ECO:0000259" key="1">
    <source>
        <dbReference type="PROSITE" id="PS50222"/>
    </source>
</evidence>
<dbReference type="Gene3D" id="1.10.238.10">
    <property type="entry name" value="EF-hand"/>
    <property type="match status" value="1"/>
</dbReference>
<evidence type="ECO:0000313" key="2">
    <source>
        <dbReference type="EMBL" id="GLU49995.1"/>
    </source>
</evidence>
<dbReference type="PANTHER" id="PTHR23064">
    <property type="entry name" value="TROPONIN"/>
    <property type="match status" value="1"/>
</dbReference>
<dbReference type="Pfam" id="PF13202">
    <property type="entry name" value="EF-hand_5"/>
    <property type="match status" value="1"/>
</dbReference>
<dbReference type="EMBL" id="BSQG01000010">
    <property type="protein sequence ID" value="GLU49995.1"/>
    <property type="molecule type" value="Genomic_DNA"/>
</dbReference>
<dbReference type="InterPro" id="IPR011992">
    <property type="entry name" value="EF-hand-dom_pair"/>
</dbReference>
<accession>A0A9W6PA77</accession>
<feature type="domain" description="EF-hand" evidence="1">
    <location>
        <begin position="8"/>
        <end position="43"/>
    </location>
</feature>
<dbReference type="CDD" id="cd00051">
    <property type="entry name" value="EFh"/>
    <property type="match status" value="1"/>
</dbReference>
<proteinExistence type="predicted"/>
<dbReference type="InterPro" id="IPR052591">
    <property type="entry name" value="CML21-like"/>
</dbReference>
<dbReference type="Pfam" id="PF13499">
    <property type="entry name" value="EF-hand_7"/>
    <property type="match status" value="1"/>
</dbReference>
<dbReference type="Proteomes" id="UP001165092">
    <property type="component" value="Unassembled WGS sequence"/>
</dbReference>
<dbReference type="AlphaFoldDB" id="A0A9W6PA77"/>
<dbReference type="InterPro" id="IPR002048">
    <property type="entry name" value="EF_hand_dom"/>
</dbReference>
<dbReference type="InterPro" id="IPR018247">
    <property type="entry name" value="EF_Hand_1_Ca_BS"/>
</dbReference>
<dbReference type="RefSeq" id="WP_285761532.1">
    <property type="nucleotide sequence ID" value="NZ_BSQG01000010.1"/>
</dbReference>
<name>A0A9W6PA77_9ACTN</name>
<sequence length="182" mass="20646">MTTASIDPAAVKYGRLFDAFDTDGDGYVEWADYQRLTDRYLSDQGIGKDDRRARALTACYQMLWMELLRHADGAERLTREQFIAALRAASFDTSRFNMIEGLPHAVFDILDSDCDNEIDRNEFAQLLKRLGAETPDAMERFTVMDTDGDGRISRQEFIRSAREFIYGHDLQHSPGSVAFGAV</sequence>
<evidence type="ECO:0000313" key="3">
    <source>
        <dbReference type="Proteomes" id="UP001165092"/>
    </source>
</evidence>
<reference evidence="2" key="1">
    <citation type="submission" date="2023-02" db="EMBL/GenBank/DDBJ databases">
        <title>Nocardiopsis ansamitocini NBRC 112285.</title>
        <authorList>
            <person name="Ichikawa N."/>
            <person name="Sato H."/>
            <person name="Tonouchi N."/>
        </authorList>
    </citation>
    <scope>NUCLEOTIDE SEQUENCE</scope>
    <source>
        <strain evidence="2">NBRC 112285</strain>
    </source>
</reference>
<organism evidence="2 3">
    <name type="scientific">Nocardiopsis ansamitocini</name>
    <dbReference type="NCBI Taxonomy" id="1670832"/>
    <lineage>
        <taxon>Bacteria</taxon>
        <taxon>Bacillati</taxon>
        <taxon>Actinomycetota</taxon>
        <taxon>Actinomycetes</taxon>
        <taxon>Streptosporangiales</taxon>
        <taxon>Nocardiopsidaceae</taxon>
        <taxon>Nocardiopsis</taxon>
    </lineage>
</organism>